<proteinExistence type="predicted"/>
<reference evidence="1 2" key="1">
    <citation type="journal article" date="2012" name="Environ. Microbiol.">
        <title>The genome sequence of Desulfatibacillum alkenivorans AK-01: a blueprint for anaerobic alkane oxidation.</title>
        <authorList>
            <person name="Callaghan A.V."/>
            <person name="Morris B.E."/>
            <person name="Pereira I.A."/>
            <person name="McInerney M.J."/>
            <person name="Austin R.N."/>
            <person name="Groves J.T."/>
            <person name="Kukor J.J."/>
            <person name="Suflita J.M."/>
            <person name="Young L.Y."/>
            <person name="Zylstra G.J."/>
            <person name="Wawrik B."/>
        </authorList>
    </citation>
    <scope>NUCLEOTIDE SEQUENCE [LARGE SCALE GENOMIC DNA]</scope>
    <source>
        <strain evidence="1 2">AK-01</strain>
    </source>
</reference>
<evidence type="ECO:0000313" key="1">
    <source>
        <dbReference type="EMBL" id="ACL04588.1"/>
    </source>
</evidence>
<name>B8FBE4_DESAL</name>
<protein>
    <submittedName>
        <fullName evidence="1">Uncharacterized protein</fullName>
    </submittedName>
</protein>
<dbReference type="Proteomes" id="UP000000739">
    <property type="component" value="Chromosome"/>
</dbReference>
<keyword evidence="2" id="KW-1185">Reference proteome</keyword>
<dbReference type="EMBL" id="CP001322">
    <property type="protein sequence ID" value="ACL04588.1"/>
    <property type="molecule type" value="Genomic_DNA"/>
</dbReference>
<dbReference type="HOGENOM" id="CLU_1159605_0_0_7"/>
<sequence length="239" mass="26742">MTVLAIFILFALSAVVAIILVIMNMGKHDEASQIQRRQLSKQLENPETRCTRCQQQDSFILGELGPGIELKFYFLIFRLKNRKWKYIPFFPGLNIYPNAICCLNCGMVLCPSDPKAVKDYFRRFARPARPDEETGEFEKSGTCRNCGESKAAPGSLKVKSPHNRRLSLIFGLYFSPGHLKERMTFPTGVETAGAILACSDCGTIFLEVDPFKLVAFIKAKCEPDYAASVLKEAPPPPPK</sequence>
<evidence type="ECO:0000313" key="2">
    <source>
        <dbReference type="Proteomes" id="UP000000739"/>
    </source>
</evidence>
<organism evidence="1 2">
    <name type="scientific">Desulfatibacillum aliphaticivorans</name>
    <dbReference type="NCBI Taxonomy" id="218208"/>
    <lineage>
        <taxon>Bacteria</taxon>
        <taxon>Pseudomonadati</taxon>
        <taxon>Thermodesulfobacteriota</taxon>
        <taxon>Desulfobacteria</taxon>
        <taxon>Desulfobacterales</taxon>
        <taxon>Desulfatibacillaceae</taxon>
        <taxon>Desulfatibacillum</taxon>
    </lineage>
</organism>
<gene>
    <name evidence="1" type="ordered locus">Dalk_2898</name>
</gene>
<accession>B8FBE4</accession>
<dbReference type="KEGG" id="dal:Dalk_2898"/>
<dbReference type="AlphaFoldDB" id="B8FBE4"/>